<feature type="domain" description="N-acetyltransferase" evidence="1">
    <location>
        <begin position="15"/>
        <end position="176"/>
    </location>
</feature>
<dbReference type="PROSITE" id="PS51186">
    <property type="entry name" value="GNAT"/>
    <property type="match status" value="1"/>
</dbReference>
<accession>A0A1C3HB71</accession>
<evidence type="ECO:0000259" key="1">
    <source>
        <dbReference type="PROSITE" id="PS51186"/>
    </source>
</evidence>
<dbReference type="SUPFAM" id="SSF55729">
    <property type="entry name" value="Acyl-CoA N-acyltransferases (Nat)"/>
    <property type="match status" value="1"/>
</dbReference>
<dbReference type="PANTHER" id="PTHR43792:SF16">
    <property type="entry name" value="N-ACETYLTRANSFERASE DOMAIN-CONTAINING PROTEIN"/>
    <property type="match status" value="1"/>
</dbReference>
<sequence>MTVINTAPTLITERLRLDAHTLDDFESLAALWADPQVVRYIGGTPRDREDSWGRLMRYVGHWAPLGYGYWAVRDKLSGEYLGSIGFSNFLRDITPALDAPEMGWTLVSSAHGKGYATEALRAALAWGKTHLPGEKTVCIISPENQASLALAKKVGFCESHRSEYRQSPIVVMHCPL</sequence>
<proteinExistence type="predicted"/>
<dbReference type="PANTHER" id="PTHR43792">
    <property type="entry name" value="GNAT FAMILY, PUTATIVE (AFU_ORTHOLOGUE AFUA_3G00765)-RELATED-RELATED"/>
    <property type="match status" value="1"/>
</dbReference>
<dbReference type="InterPro" id="IPR000182">
    <property type="entry name" value="GNAT_dom"/>
</dbReference>
<dbReference type="GO" id="GO:0016301">
    <property type="term" value="F:kinase activity"/>
    <property type="evidence" value="ECO:0007669"/>
    <property type="project" value="UniProtKB-KW"/>
</dbReference>
<dbReference type="InterPro" id="IPR051531">
    <property type="entry name" value="N-acetyltransferase"/>
</dbReference>
<dbReference type="GO" id="GO:0016747">
    <property type="term" value="F:acyltransferase activity, transferring groups other than amino-acyl groups"/>
    <property type="evidence" value="ECO:0007669"/>
    <property type="project" value="InterPro"/>
</dbReference>
<dbReference type="EMBL" id="LT575490">
    <property type="protein sequence ID" value="SAY42262.1"/>
    <property type="molecule type" value="Genomic_DNA"/>
</dbReference>
<name>A0A1C3HB71_SERMA</name>
<dbReference type="InterPro" id="IPR016181">
    <property type="entry name" value="Acyl_CoA_acyltransferase"/>
</dbReference>
<reference evidence="2" key="1">
    <citation type="submission" date="2016-05" db="EMBL/GenBank/DDBJ databases">
        <authorList>
            <person name="Cock P.J.A."/>
            <person name="Cock P.J.A."/>
        </authorList>
    </citation>
    <scope>NUCLEOTIDE SEQUENCE</scope>
    <source>
        <strain evidence="2">PWN146_assembly</strain>
    </source>
</reference>
<evidence type="ECO:0000313" key="2">
    <source>
        <dbReference type="EMBL" id="SAY42262.1"/>
    </source>
</evidence>
<gene>
    <name evidence="2" type="ORF">PWN146_00940</name>
</gene>
<keyword evidence="2" id="KW-0808">Transferase</keyword>
<protein>
    <submittedName>
        <fullName evidence="2">Anhydro-N-acetylmuramic acid kinase</fullName>
    </submittedName>
</protein>
<dbReference type="Pfam" id="PF13302">
    <property type="entry name" value="Acetyltransf_3"/>
    <property type="match status" value="1"/>
</dbReference>
<dbReference type="Gene3D" id="3.40.630.30">
    <property type="match status" value="1"/>
</dbReference>
<keyword evidence="2" id="KW-0418">Kinase</keyword>
<organism evidence="2">
    <name type="scientific">Serratia marcescens</name>
    <dbReference type="NCBI Taxonomy" id="615"/>
    <lineage>
        <taxon>Bacteria</taxon>
        <taxon>Pseudomonadati</taxon>
        <taxon>Pseudomonadota</taxon>
        <taxon>Gammaproteobacteria</taxon>
        <taxon>Enterobacterales</taxon>
        <taxon>Yersiniaceae</taxon>
        <taxon>Serratia</taxon>
    </lineage>
</organism>
<dbReference type="AlphaFoldDB" id="A0A1C3HB71"/>